<accession>A0AAV3RJC3</accession>
<protein>
    <submittedName>
        <fullName evidence="2">Uncharacterized protein</fullName>
    </submittedName>
</protein>
<name>A0AAV3RJC3_LITER</name>
<feature type="compositionally biased region" description="Low complexity" evidence="1">
    <location>
        <begin position="147"/>
        <end position="156"/>
    </location>
</feature>
<dbReference type="PANTHER" id="PTHR36051">
    <property type="entry name" value="DYNAMIN"/>
    <property type="match status" value="1"/>
</dbReference>
<keyword evidence="3" id="KW-1185">Reference proteome</keyword>
<dbReference type="AlphaFoldDB" id="A0AAV3RJC3"/>
<feature type="compositionally biased region" description="Polar residues" evidence="1">
    <location>
        <begin position="157"/>
        <end position="169"/>
    </location>
</feature>
<evidence type="ECO:0000313" key="3">
    <source>
        <dbReference type="Proteomes" id="UP001454036"/>
    </source>
</evidence>
<comment type="caution">
    <text evidence="2">The sequence shown here is derived from an EMBL/GenBank/DDBJ whole genome shotgun (WGS) entry which is preliminary data.</text>
</comment>
<reference evidence="2 3" key="1">
    <citation type="submission" date="2024-01" db="EMBL/GenBank/DDBJ databases">
        <title>The complete chloroplast genome sequence of Lithospermum erythrorhizon: insights into the phylogenetic relationship among Boraginaceae species and the maternal lineages of purple gromwells.</title>
        <authorList>
            <person name="Okada T."/>
            <person name="Watanabe K."/>
        </authorList>
    </citation>
    <scope>NUCLEOTIDE SEQUENCE [LARGE SCALE GENOMIC DNA]</scope>
</reference>
<dbReference type="Proteomes" id="UP001454036">
    <property type="component" value="Unassembled WGS sequence"/>
</dbReference>
<evidence type="ECO:0000256" key="1">
    <source>
        <dbReference type="SAM" id="MobiDB-lite"/>
    </source>
</evidence>
<sequence>MSWGIENPFALKMFQVYTGFGIGCGIGIGLGSPLNLGSIPMLGEVMSAARGATNAFSGVERHVNSSLRTLGAKNIKAGVGCGIGFGHGFGVGLAVKPRVVHQIQSSLVQAFASMITRLGMVPSLSLGQSIVPQSLQSRVQIANQTINNSNTTDSSSQLPMISNAPTNRSEGMPPDPSSTKVDPLRTLAPTSRTEKVLSKFLENLMHEDGEQNEKAKHLHLENYMLQMVVKHQMLIQELMEENEKMRHILVEDLKIPPNKLQSSYPIRNKFSCSDCLDCRRKMRKR</sequence>
<feature type="region of interest" description="Disordered" evidence="1">
    <location>
        <begin position="147"/>
        <end position="184"/>
    </location>
</feature>
<proteinExistence type="predicted"/>
<organism evidence="2 3">
    <name type="scientific">Lithospermum erythrorhizon</name>
    <name type="common">Purple gromwell</name>
    <name type="synonym">Lithospermum officinale var. erythrorhizon</name>
    <dbReference type="NCBI Taxonomy" id="34254"/>
    <lineage>
        <taxon>Eukaryota</taxon>
        <taxon>Viridiplantae</taxon>
        <taxon>Streptophyta</taxon>
        <taxon>Embryophyta</taxon>
        <taxon>Tracheophyta</taxon>
        <taxon>Spermatophyta</taxon>
        <taxon>Magnoliopsida</taxon>
        <taxon>eudicotyledons</taxon>
        <taxon>Gunneridae</taxon>
        <taxon>Pentapetalae</taxon>
        <taxon>asterids</taxon>
        <taxon>lamiids</taxon>
        <taxon>Boraginales</taxon>
        <taxon>Boraginaceae</taxon>
        <taxon>Boraginoideae</taxon>
        <taxon>Lithospermeae</taxon>
        <taxon>Lithospermum</taxon>
    </lineage>
</organism>
<dbReference type="EMBL" id="BAABME010009486">
    <property type="protein sequence ID" value="GAA0175251.1"/>
    <property type="molecule type" value="Genomic_DNA"/>
</dbReference>
<evidence type="ECO:0000313" key="2">
    <source>
        <dbReference type="EMBL" id="GAA0175251.1"/>
    </source>
</evidence>
<dbReference type="PANTHER" id="PTHR36051:SF2">
    <property type="entry name" value="DYNAMIN"/>
    <property type="match status" value="1"/>
</dbReference>
<gene>
    <name evidence="2" type="ORF">LIER_28466</name>
</gene>